<dbReference type="PATRIC" id="fig|1324352.5.peg.2244"/>
<organism evidence="2 3">
    <name type="scientific">Chryseobacterium gallinarum</name>
    <dbReference type="NCBI Taxonomy" id="1324352"/>
    <lineage>
        <taxon>Bacteria</taxon>
        <taxon>Pseudomonadati</taxon>
        <taxon>Bacteroidota</taxon>
        <taxon>Flavobacteriia</taxon>
        <taxon>Flavobacteriales</taxon>
        <taxon>Weeksellaceae</taxon>
        <taxon>Chryseobacterium group</taxon>
        <taxon>Chryseobacterium</taxon>
    </lineage>
</organism>
<feature type="domain" description="N-acetyltransferase" evidence="1">
    <location>
        <begin position="1"/>
        <end position="158"/>
    </location>
</feature>
<dbReference type="GO" id="GO:0016747">
    <property type="term" value="F:acyltransferase activity, transferring groups other than amino-acyl groups"/>
    <property type="evidence" value="ECO:0007669"/>
    <property type="project" value="InterPro"/>
</dbReference>
<dbReference type="Gene3D" id="3.40.630.30">
    <property type="match status" value="1"/>
</dbReference>
<dbReference type="STRING" id="1324352.OK18_10725"/>
<protein>
    <recommendedName>
        <fullName evidence="1">N-acetyltransferase domain-containing protein</fullName>
    </recommendedName>
</protein>
<dbReference type="SUPFAM" id="SSF55729">
    <property type="entry name" value="Acyl-CoA N-acyltransferases (Nat)"/>
    <property type="match status" value="1"/>
</dbReference>
<dbReference type="OrthoDB" id="9127144at2"/>
<dbReference type="PROSITE" id="PS51186">
    <property type="entry name" value="GNAT"/>
    <property type="match status" value="1"/>
</dbReference>
<accession>A0A0G3M4V2</accession>
<dbReference type="Pfam" id="PF00583">
    <property type="entry name" value="Acetyltransf_1"/>
    <property type="match status" value="1"/>
</dbReference>
<dbReference type="EMBL" id="CP009928">
    <property type="protein sequence ID" value="AKK73023.1"/>
    <property type="molecule type" value="Genomic_DNA"/>
</dbReference>
<reference evidence="2 3" key="1">
    <citation type="submission" date="2014-11" db="EMBL/GenBank/DDBJ databases">
        <authorList>
            <person name="Park G.-S."/>
            <person name="Hong S.-J."/>
            <person name="Jung B.K."/>
            <person name="Khan A.R."/>
            <person name="Kwak Y."/>
            <person name="Shin J.-H."/>
        </authorList>
    </citation>
    <scope>NUCLEOTIDE SEQUENCE [LARGE SCALE GENOMIC DNA]</scope>
    <source>
        <strain evidence="2 3">DSM 27622</strain>
    </source>
</reference>
<name>A0A0G3M4V2_CHRGL</name>
<evidence type="ECO:0000259" key="1">
    <source>
        <dbReference type="PROSITE" id="PS51186"/>
    </source>
</evidence>
<sequence>MEFSPITSAADHRVQEIYASYINTFPIDEQRSKELFLTLFSNARAKVMSVLHESQPVGYLILWELSSFVFVEHFEVFEAFRSKKLGSHIMGHLLESYPNIILEIEPANLNENAERRYSFYQRNSFSLIDSTYVQPSYGEGKKSLPLWLLANYSPENVEEIKNEIYNIVYP</sequence>
<dbReference type="KEGG" id="cgn:OK18_10725"/>
<dbReference type="InterPro" id="IPR016181">
    <property type="entry name" value="Acyl_CoA_acyltransferase"/>
</dbReference>
<evidence type="ECO:0000313" key="2">
    <source>
        <dbReference type="EMBL" id="AKK73023.1"/>
    </source>
</evidence>
<dbReference type="InterPro" id="IPR000182">
    <property type="entry name" value="GNAT_dom"/>
</dbReference>
<dbReference type="CDD" id="cd04301">
    <property type="entry name" value="NAT_SF"/>
    <property type="match status" value="1"/>
</dbReference>
<dbReference type="RefSeq" id="WP_053327990.1">
    <property type="nucleotide sequence ID" value="NZ_CP009928.1"/>
</dbReference>
<dbReference type="Proteomes" id="UP000035213">
    <property type="component" value="Chromosome"/>
</dbReference>
<proteinExistence type="predicted"/>
<dbReference type="AlphaFoldDB" id="A0A0G3M4V2"/>
<evidence type="ECO:0000313" key="3">
    <source>
        <dbReference type="Proteomes" id="UP000035213"/>
    </source>
</evidence>
<gene>
    <name evidence="2" type="ORF">OK18_10725</name>
</gene>